<dbReference type="SMART" id="SM00091">
    <property type="entry name" value="PAS"/>
    <property type="match status" value="2"/>
</dbReference>
<dbReference type="Gene3D" id="1.10.510.10">
    <property type="entry name" value="Transferase(Phosphotransferase) domain 1"/>
    <property type="match status" value="1"/>
</dbReference>
<evidence type="ECO:0000259" key="9">
    <source>
        <dbReference type="PROSITE" id="PS50113"/>
    </source>
</evidence>
<dbReference type="Pfam" id="PF13426">
    <property type="entry name" value="PAS_9"/>
    <property type="match status" value="1"/>
</dbReference>
<dbReference type="Gene3D" id="3.30.450.20">
    <property type="entry name" value="PAS domain"/>
    <property type="match status" value="2"/>
</dbReference>
<evidence type="ECO:0000259" key="7">
    <source>
        <dbReference type="PROSITE" id="PS50011"/>
    </source>
</evidence>
<dbReference type="InterPro" id="IPR011009">
    <property type="entry name" value="Kinase-like_dom_sf"/>
</dbReference>
<feature type="region of interest" description="Disordered" evidence="6">
    <location>
        <begin position="1"/>
        <end position="21"/>
    </location>
</feature>
<feature type="domain" description="PAS" evidence="8">
    <location>
        <begin position="496"/>
        <end position="542"/>
    </location>
</feature>
<dbReference type="SMART" id="SM00220">
    <property type="entry name" value="S_TKc"/>
    <property type="match status" value="1"/>
</dbReference>
<keyword evidence="2 5" id="KW-0547">Nucleotide-binding</keyword>
<dbReference type="InterPro" id="IPR001610">
    <property type="entry name" value="PAC"/>
</dbReference>
<dbReference type="InterPro" id="IPR013655">
    <property type="entry name" value="PAS_fold_3"/>
</dbReference>
<dbReference type="GO" id="GO:0004674">
    <property type="term" value="F:protein serine/threonine kinase activity"/>
    <property type="evidence" value="ECO:0007669"/>
    <property type="project" value="UniProtKB-EC"/>
</dbReference>
<dbReference type="Pfam" id="PF00069">
    <property type="entry name" value="Pkinase"/>
    <property type="match status" value="1"/>
</dbReference>
<proteinExistence type="predicted"/>
<feature type="compositionally biased region" description="Polar residues" evidence="6">
    <location>
        <begin position="89"/>
        <end position="99"/>
    </location>
</feature>
<keyword evidence="11" id="KW-1185">Reference proteome</keyword>
<dbReference type="CDD" id="cd14014">
    <property type="entry name" value="STKc_PknB_like"/>
    <property type="match status" value="1"/>
</dbReference>
<evidence type="ECO:0000256" key="3">
    <source>
        <dbReference type="ARBA" id="ARBA00022777"/>
    </source>
</evidence>
<dbReference type="InterPro" id="IPR000700">
    <property type="entry name" value="PAS-assoc_C"/>
</dbReference>
<dbReference type="Pfam" id="PF08447">
    <property type="entry name" value="PAS_3"/>
    <property type="match status" value="1"/>
</dbReference>
<dbReference type="InterPro" id="IPR035965">
    <property type="entry name" value="PAS-like_dom_sf"/>
</dbReference>
<dbReference type="SUPFAM" id="SSF55785">
    <property type="entry name" value="PYP-like sensor domain (PAS domain)"/>
    <property type="match status" value="2"/>
</dbReference>
<evidence type="ECO:0000256" key="5">
    <source>
        <dbReference type="PROSITE-ProRule" id="PRU10141"/>
    </source>
</evidence>
<dbReference type="GO" id="GO:0009882">
    <property type="term" value="F:blue light photoreceptor activity"/>
    <property type="evidence" value="ECO:0007669"/>
    <property type="project" value="UniProtKB-ARBA"/>
</dbReference>
<evidence type="ECO:0000256" key="6">
    <source>
        <dbReference type="SAM" id="MobiDB-lite"/>
    </source>
</evidence>
<keyword evidence="1 10" id="KW-0808">Transferase</keyword>
<gene>
    <name evidence="10" type="primary">pknD_3</name>
    <name evidence="10" type="ORF">Poly41_11520</name>
</gene>
<protein>
    <submittedName>
        <fullName evidence="10">Serine/threonine-protein kinase PknD</fullName>
        <ecNumber evidence="10">2.7.11.1</ecNumber>
    </submittedName>
</protein>
<dbReference type="AlphaFoldDB" id="A0A5C6E5H5"/>
<keyword evidence="4 5" id="KW-0067">ATP-binding</keyword>
<evidence type="ECO:0000313" key="10">
    <source>
        <dbReference type="EMBL" id="TWU42851.1"/>
    </source>
</evidence>
<dbReference type="NCBIfam" id="TIGR00229">
    <property type="entry name" value="sensory_box"/>
    <property type="match status" value="1"/>
</dbReference>
<dbReference type="PROSITE" id="PS50011">
    <property type="entry name" value="PROTEIN_KINASE_DOM"/>
    <property type="match status" value="1"/>
</dbReference>
<evidence type="ECO:0000256" key="4">
    <source>
        <dbReference type="ARBA" id="ARBA00022840"/>
    </source>
</evidence>
<dbReference type="PROSITE" id="PS00107">
    <property type="entry name" value="PROTEIN_KINASE_ATP"/>
    <property type="match status" value="1"/>
</dbReference>
<name>A0A5C6E5H5_9BACT</name>
<dbReference type="PANTHER" id="PTHR43289">
    <property type="entry name" value="MITOGEN-ACTIVATED PROTEIN KINASE KINASE KINASE 20-RELATED"/>
    <property type="match status" value="1"/>
</dbReference>
<feature type="domain" description="Protein kinase" evidence="7">
    <location>
        <begin position="132"/>
        <end position="398"/>
    </location>
</feature>
<dbReference type="PROSITE" id="PS50112">
    <property type="entry name" value="PAS"/>
    <property type="match status" value="1"/>
</dbReference>
<evidence type="ECO:0000256" key="1">
    <source>
        <dbReference type="ARBA" id="ARBA00022679"/>
    </source>
</evidence>
<dbReference type="SMART" id="SM00086">
    <property type="entry name" value="PAC"/>
    <property type="match status" value="2"/>
</dbReference>
<evidence type="ECO:0000256" key="2">
    <source>
        <dbReference type="ARBA" id="ARBA00022741"/>
    </source>
</evidence>
<feature type="binding site" evidence="5">
    <location>
        <position position="161"/>
    </location>
    <ligand>
        <name>ATP</name>
        <dbReference type="ChEBI" id="CHEBI:30616"/>
    </ligand>
</feature>
<sequence>MTPRPPESTQNSAGAPSAEPLAGTSLNLITAVLTNSQLRSRLASMPADEKTVVLSGDHDSALLAHPDWKEEGEDRDQDPAADGSENETIEWSSVASSPTAGMARPSDCKDAGFVPKRHVTTIGGGQRCDADYRLVGQLGAGGTGVVYQAHQRAIDREVAIKVLRNNLAIDPPSRERFLTEARVIGGLDHPNVIALHEVCVDQEGGLFYSMKRIDGTSWDQQIKEKSLNDNVQILLRVADAIRYAHSRGLIHRDIKPENVMLGRFGEVLLADWGLAISHDANQGTDGQFESTHPTIGGTPAYMAPELARGDTQQVSFATDVYLLGAILFQIKTGYPPHHGETLLECIHAAAENKIRPTSIKGELLDIAIKAMATDPNDRHESVDAFVTAIEQQREHEESTRLVKRVQEQMKTFHVDNPYEGFRVADVLLMEALEIWPENRHAQELRVDLNLEFARVATEQGDLDLALSLLESVGLGDSERAARVRRDRDQRNEKIQKESRYSVLFTHSPEAGLLVRIGSGRVIEANRTFSDLMGYDEEEVVGNLMSELNLWVCPRRRDELLAELEKNGRIDNFEGQLKHRDGTPIDVLISGRVTTLDGERLLISSIRDISLRKQAENDLRQSRRRLRDLQALAGLATWSYEIRTKQLTWSDEAFRLAGREPIQGVPSLSEYMDSIHPDDRERMQEAITHATHSGAAYEIKIRQRGTNNRYRSLVVRGQPIFDEQGKTVEVYGVLIPQKVEA</sequence>
<dbReference type="InterPro" id="IPR000014">
    <property type="entry name" value="PAS"/>
</dbReference>
<organism evidence="10 11">
    <name type="scientific">Novipirellula artificiosorum</name>
    <dbReference type="NCBI Taxonomy" id="2528016"/>
    <lineage>
        <taxon>Bacteria</taxon>
        <taxon>Pseudomonadati</taxon>
        <taxon>Planctomycetota</taxon>
        <taxon>Planctomycetia</taxon>
        <taxon>Pirellulales</taxon>
        <taxon>Pirellulaceae</taxon>
        <taxon>Novipirellula</taxon>
    </lineage>
</organism>
<evidence type="ECO:0000313" key="11">
    <source>
        <dbReference type="Proteomes" id="UP000319143"/>
    </source>
</evidence>
<dbReference type="EC" id="2.7.11.1" evidence="10"/>
<dbReference type="PANTHER" id="PTHR43289:SF6">
    <property type="entry name" value="SERINE_THREONINE-PROTEIN KINASE NEKL-3"/>
    <property type="match status" value="1"/>
</dbReference>
<dbReference type="EMBL" id="SJPV01000001">
    <property type="protein sequence ID" value="TWU42851.1"/>
    <property type="molecule type" value="Genomic_DNA"/>
</dbReference>
<keyword evidence="3 10" id="KW-0418">Kinase</keyword>
<feature type="region of interest" description="Disordered" evidence="6">
    <location>
        <begin position="65"/>
        <end position="110"/>
    </location>
</feature>
<dbReference type="PROSITE" id="PS50113">
    <property type="entry name" value="PAC"/>
    <property type="match status" value="1"/>
</dbReference>
<evidence type="ECO:0000259" key="8">
    <source>
        <dbReference type="PROSITE" id="PS50112"/>
    </source>
</evidence>
<accession>A0A5C6E5H5</accession>
<dbReference type="InterPro" id="IPR017441">
    <property type="entry name" value="Protein_kinase_ATP_BS"/>
</dbReference>
<dbReference type="OrthoDB" id="279610at2"/>
<dbReference type="InterPro" id="IPR008271">
    <property type="entry name" value="Ser/Thr_kinase_AS"/>
</dbReference>
<dbReference type="SUPFAM" id="SSF56112">
    <property type="entry name" value="Protein kinase-like (PK-like)"/>
    <property type="match status" value="1"/>
</dbReference>
<feature type="domain" description="PAC" evidence="9">
    <location>
        <begin position="570"/>
        <end position="620"/>
    </location>
</feature>
<dbReference type="Gene3D" id="3.30.200.20">
    <property type="entry name" value="Phosphorylase Kinase, domain 1"/>
    <property type="match status" value="1"/>
</dbReference>
<dbReference type="CDD" id="cd00130">
    <property type="entry name" value="PAS"/>
    <property type="match status" value="2"/>
</dbReference>
<dbReference type="PROSITE" id="PS00108">
    <property type="entry name" value="PROTEIN_KINASE_ST"/>
    <property type="match status" value="1"/>
</dbReference>
<dbReference type="Proteomes" id="UP000319143">
    <property type="component" value="Unassembled WGS sequence"/>
</dbReference>
<dbReference type="InterPro" id="IPR000719">
    <property type="entry name" value="Prot_kinase_dom"/>
</dbReference>
<reference evidence="10 11" key="1">
    <citation type="submission" date="2019-02" db="EMBL/GenBank/DDBJ databases">
        <title>Deep-cultivation of Planctomycetes and their phenomic and genomic characterization uncovers novel biology.</title>
        <authorList>
            <person name="Wiegand S."/>
            <person name="Jogler M."/>
            <person name="Boedeker C."/>
            <person name="Pinto D."/>
            <person name="Vollmers J."/>
            <person name="Rivas-Marin E."/>
            <person name="Kohn T."/>
            <person name="Peeters S.H."/>
            <person name="Heuer A."/>
            <person name="Rast P."/>
            <person name="Oberbeckmann S."/>
            <person name="Bunk B."/>
            <person name="Jeske O."/>
            <person name="Meyerdierks A."/>
            <person name="Storesund J.E."/>
            <person name="Kallscheuer N."/>
            <person name="Luecker S."/>
            <person name="Lage O.M."/>
            <person name="Pohl T."/>
            <person name="Merkel B.J."/>
            <person name="Hornburger P."/>
            <person name="Mueller R.-W."/>
            <person name="Bruemmer F."/>
            <person name="Labrenz M."/>
            <person name="Spormann A.M."/>
            <person name="Op Den Camp H."/>
            <person name="Overmann J."/>
            <person name="Amann R."/>
            <person name="Jetten M.S.M."/>
            <person name="Mascher T."/>
            <person name="Medema M.H."/>
            <person name="Devos D.P."/>
            <person name="Kaster A.-K."/>
            <person name="Ovreas L."/>
            <person name="Rohde M."/>
            <person name="Galperin M.Y."/>
            <person name="Jogler C."/>
        </authorList>
    </citation>
    <scope>NUCLEOTIDE SEQUENCE [LARGE SCALE GENOMIC DNA]</scope>
    <source>
        <strain evidence="10 11">Poly41</strain>
    </source>
</reference>
<comment type="caution">
    <text evidence="10">The sequence shown here is derived from an EMBL/GenBank/DDBJ whole genome shotgun (WGS) entry which is preliminary data.</text>
</comment>
<dbReference type="GO" id="GO:0005524">
    <property type="term" value="F:ATP binding"/>
    <property type="evidence" value="ECO:0007669"/>
    <property type="project" value="UniProtKB-UniRule"/>
</dbReference>